<evidence type="ECO:0000313" key="1">
    <source>
        <dbReference type="EMBL" id="KAF7775491.1"/>
    </source>
</evidence>
<reference evidence="1" key="2">
    <citation type="submission" date="2015-03" db="EMBL/GenBank/DDBJ databases">
        <title>Genome sequence of Pseudoalteromonas citrea.</title>
        <authorList>
            <person name="Xie B.-B."/>
            <person name="Rong J.-C."/>
            <person name="Qin Q.-L."/>
            <person name="Zhang Y.-Z."/>
        </authorList>
    </citation>
    <scope>NUCLEOTIDE SEQUENCE</scope>
    <source>
        <strain evidence="1">DSM 8771</strain>
    </source>
</reference>
<dbReference type="Proteomes" id="UP000016487">
    <property type="component" value="Unassembled WGS sequence"/>
</dbReference>
<proteinExistence type="predicted"/>
<dbReference type="EMBL" id="AHBZ03000012">
    <property type="protein sequence ID" value="KAF7775491.1"/>
    <property type="molecule type" value="Genomic_DNA"/>
</dbReference>
<evidence type="ECO:0000313" key="2">
    <source>
        <dbReference type="Proteomes" id="UP000016487"/>
    </source>
</evidence>
<protein>
    <submittedName>
        <fullName evidence="1">Uncharacterized protein</fullName>
    </submittedName>
</protein>
<comment type="caution">
    <text evidence="1">The sequence shown here is derived from an EMBL/GenBank/DDBJ whole genome shotgun (WGS) entry which is preliminary data.</text>
</comment>
<dbReference type="RefSeq" id="WP_157592883.1">
    <property type="nucleotide sequence ID" value="NZ_AHBZ03000012.1"/>
</dbReference>
<organism evidence="1 2">
    <name type="scientific">Pseudoalteromonas citrea</name>
    <dbReference type="NCBI Taxonomy" id="43655"/>
    <lineage>
        <taxon>Bacteria</taxon>
        <taxon>Pseudomonadati</taxon>
        <taxon>Pseudomonadota</taxon>
        <taxon>Gammaproteobacteria</taxon>
        <taxon>Alteromonadales</taxon>
        <taxon>Pseudoalteromonadaceae</taxon>
        <taxon>Pseudoalteromonas</taxon>
    </lineage>
</organism>
<sequence>MSELELSEKLNQFVMELTNQREKCLAYSLNVKEQNMEMWQTVFEKIEQIRQ</sequence>
<reference evidence="1" key="1">
    <citation type="journal article" date="2012" name="J. Bacteriol.">
        <title>Genome sequences of type strains of seven species of the marine bacterium Pseudoalteromonas.</title>
        <authorList>
            <person name="Xie B.B."/>
            <person name="Shu Y.L."/>
            <person name="Qin Q.L."/>
            <person name="Rong J.C."/>
            <person name="Zhang X.Y."/>
            <person name="Chen X.L."/>
            <person name="Shi M."/>
            <person name="He H.L."/>
            <person name="Zhou B.C."/>
            <person name="Zhang Y.Z."/>
        </authorList>
    </citation>
    <scope>NUCLEOTIDE SEQUENCE</scope>
    <source>
        <strain evidence="1">DSM 8771</strain>
    </source>
</reference>
<dbReference type="AlphaFoldDB" id="A0AAD4AMN7"/>
<accession>A0AAD4AMN7</accession>
<gene>
    <name evidence="1" type="ORF">PCIT_a1693</name>
</gene>
<name>A0AAD4AMN7_9GAMM</name>